<dbReference type="AlphaFoldDB" id="A0AA39X2M5"/>
<gene>
    <name evidence="1" type="ORF">B0T14DRAFT_561804</name>
</gene>
<organism evidence="1 2">
    <name type="scientific">Immersiella caudata</name>
    <dbReference type="NCBI Taxonomy" id="314043"/>
    <lineage>
        <taxon>Eukaryota</taxon>
        <taxon>Fungi</taxon>
        <taxon>Dikarya</taxon>
        <taxon>Ascomycota</taxon>
        <taxon>Pezizomycotina</taxon>
        <taxon>Sordariomycetes</taxon>
        <taxon>Sordariomycetidae</taxon>
        <taxon>Sordariales</taxon>
        <taxon>Lasiosphaeriaceae</taxon>
        <taxon>Immersiella</taxon>
    </lineage>
</organism>
<protein>
    <submittedName>
        <fullName evidence="1">Uncharacterized protein</fullName>
    </submittedName>
</protein>
<sequence length="337" mass="37439">MEGFLQGLPPGFNNTSLRNELDPYMKKLSIAGYSRSVHKSKTTGHIVFLDASHGSKFLDQHGVLTPSPSRKFGKPESGGIYFAPPLPSSERLMLMGMPPACHPSHKEPSDFELRGIRYETEKRESEPHVPRSEQRPVALAPQESMASLLQALLTFQSKRGGPPPKDRVAGIDDARSRISKYCLVYYMLLLEEGLLHVTRSTIGHEIAGSSGSTFKPDLECVDALETELGRVNQLGSLPYTMLFLLKALVTNNYLHPTVVGELARQLVSDFSHKTRGVEPPTSIEAFKKLFQAIECPSPQSDPSRFTVPNIMAYLRETAWFNNYDESGQTKFPLCSQS</sequence>
<dbReference type="Proteomes" id="UP001175000">
    <property type="component" value="Unassembled WGS sequence"/>
</dbReference>
<proteinExistence type="predicted"/>
<comment type="caution">
    <text evidence="1">The sequence shown here is derived from an EMBL/GenBank/DDBJ whole genome shotgun (WGS) entry which is preliminary data.</text>
</comment>
<keyword evidence="2" id="KW-1185">Reference proteome</keyword>
<name>A0AA39X2M5_9PEZI</name>
<dbReference type="EMBL" id="JAULSU010000002">
    <property type="protein sequence ID" value="KAK0625842.1"/>
    <property type="molecule type" value="Genomic_DNA"/>
</dbReference>
<accession>A0AA39X2M5</accession>
<evidence type="ECO:0000313" key="1">
    <source>
        <dbReference type="EMBL" id="KAK0625842.1"/>
    </source>
</evidence>
<reference evidence="1" key="1">
    <citation type="submission" date="2023-06" db="EMBL/GenBank/DDBJ databases">
        <title>Genome-scale phylogeny and comparative genomics of the fungal order Sordariales.</title>
        <authorList>
            <consortium name="Lawrence Berkeley National Laboratory"/>
            <person name="Hensen N."/>
            <person name="Bonometti L."/>
            <person name="Westerberg I."/>
            <person name="Brannstrom I.O."/>
            <person name="Guillou S."/>
            <person name="Cros-Aarteil S."/>
            <person name="Calhoun S."/>
            <person name="Haridas S."/>
            <person name="Kuo A."/>
            <person name="Mondo S."/>
            <person name="Pangilinan J."/>
            <person name="Riley R."/>
            <person name="Labutti K."/>
            <person name="Andreopoulos B."/>
            <person name="Lipzen A."/>
            <person name="Chen C."/>
            <person name="Yanf M."/>
            <person name="Daum C."/>
            <person name="Ng V."/>
            <person name="Clum A."/>
            <person name="Steindorff A."/>
            <person name="Ohm R."/>
            <person name="Martin F."/>
            <person name="Silar P."/>
            <person name="Natvig D."/>
            <person name="Lalanne C."/>
            <person name="Gautier V."/>
            <person name="Ament-Velasquez S.L."/>
            <person name="Kruys A."/>
            <person name="Hutchinson M.I."/>
            <person name="Powell A.J."/>
            <person name="Barry K."/>
            <person name="Miller A.N."/>
            <person name="Grigoriev I.V."/>
            <person name="Debuchy R."/>
            <person name="Gladieux P."/>
            <person name="Thoren M.H."/>
            <person name="Johannesson H."/>
        </authorList>
    </citation>
    <scope>NUCLEOTIDE SEQUENCE</scope>
    <source>
        <strain evidence="1">CBS 606.72</strain>
    </source>
</reference>
<evidence type="ECO:0000313" key="2">
    <source>
        <dbReference type="Proteomes" id="UP001175000"/>
    </source>
</evidence>